<comment type="caution">
    <text evidence="1">The sequence shown here is derived from an EMBL/GenBank/DDBJ whole genome shotgun (WGS) entry which is preliminary data.</text>
</comment>
<keyword evidence="2" id="KW-1185">Reference proteome</keyword>
<gene>
    <name evidence="1" type="ORF">PVK06_005499</name>
</gene>
<organism evidence="1 2">
    <name type="scientific">Gossypium arboreum</name>
    <name type="common">Tree cotton</name>
    <name type="synonym">Gossypium nanking</name>
    <dbReference type="NCBI Taxonomy" id="29729"/>
    <lineage>
        <taxon>Eukaryota</taxon>
        <taxon>Viridiplantae</taxon>
        <taxon>Streptophyta</taxon>
        <taxon>Embryophyta</taxon>
        <taxon>Tracheophyta</taxon>
        <taxon>Spermatophyta</taxon>
        <taxon>Magnoliopsida</taxon>
        <taxon>eudicotyledons</taxon>
        <taxon>Gunneridae</taxon>
        <taxon>Pentapetalae</taxon>
        <taxon>rosids</taxon>
        <taxon>malvids</taxon>
        <taxon>Malvales</taxon>
        <taxon>Malvaceae</taxon>
        <taxon>Malvoideae</taxon>
        <taxon>Gossypium</taxon>
    </lineage>
</organism>
<reference evidence="1 2" key="1">
    <citation type="submission" date="2023-03" db="EMBL/GenBank/DDBJ databases">
        <title>WGS of Gossypium arboreum.</title>
        <authorList>
            <person name="Yu D."/>
        </authorList>
    </citation>
    <scope>NUCLEOTIDE SEQUENCE [LARGE SCALE GENOMIC DNA]</scope>
    <source>
        <tissue evidence="1">Leaf</tissue>
    </source>
</reference>
<accession>A0ABR0QW44</accession>
<proteinExistence type="predicted"/>
<sequence>MEISVDSGITVLRRIKRLLSSDGQWDFKYITRECNLTADQLAKISLSWKSSLQLFEVPPDLVITTIQQDKAFRNS</sequence>
<evidence type="ECO:0000313" key="2">
    <source>
        <dbReference type="Proteomes" id="UP001358586"/>
    </source>
</evidence>
<name>A0ABR0QW44_GOSAR</name>
<dbReference type="EMBL" id="JARKNE010000002">
    <property type="protein sequence ID" value="KAK5843068.1"/>
    <property type="molecule type" value="Genomic_DNA"/>
</dbReference>
<evidence type="ECO:0000313" key="1">
    <source>
        <dbReference type="EMBL" id="KAK5843068.1"/>
    </source>
</evidence>
<protein>
    <submittedName>
        <fullName evidence="1">Uncharacterized protein</fullName>
    </submittedName>
</protein>
<dbReference type="Proteomes" id="UP001358586">
    <property type="component" value="Chromosome 2"/>
</dbReference>